<dbReference type="eggNOG" id="ENOG502SFHR">
    <property type="taxonomic scope" value="Eukaryota"/>
</dbReference>
<keyword evidence="1" id="KW-0732">Signal</keyword>
<feature type="chain" id="PRO_5001648144" evidence="1">
    <location>
        <begin position="19"/>
        <end position="238"/>
    </location>
</feature>
<feature type="signal peptide" evidence="1">
    <location>
        <begin position="1"/>
        <end position="18"/>
    </location>
</feature>
<dbReference type="InterPro" id="IPR050111">
    <property type="entry name" value="C-type_lectin/snaclec_domain"/>
</dbReference>
<dbReference type="SMART" id="SM00034">
    <property type="entry name" value="CLECT"/>
    <property type="match status" value="1"/>
</dbReference>
<feature type="domain" description="C-type lectin" evidence="2">
    <location>
        <begin position="120"/>
        <end position="235"/>
    </location>
</feature>
<dbReference type="InterPro" id="IPR016187">
    <property type="entry name" value="CTDL_fold"/>
</dbReference>
<sequence length="238" mass="26471">MQVCRCAAIFSVLWCAGASSDFGCPEKNSPALKFSVTSRRNKTGHWIAQVQMEHGADQKGDEAGPWQVDIDQSHAKCKNSDSVFIVATVTVPPKDEDAGPSTCHGKAPADYELVPGLGYYKFHTDIRTWEKARVVCEKEGAYLAVINSLTEAKSLSVIWIRNLFKDWRKDAAYIGTWDPHETGDFVTIFNETLETAGYNKWFPDEPDFMGHCGILGSNSLLGNTHCNEKLLFICELTE</sequence>
<dbReference type="Proteomes" id="UP000027135">
    <property type="component" value="Unassembled WGS sequence"/>
</dbReference>
<dbReference type="Pfam" id="PF00059">
    <property type="entry name" value="Lectin_C"/>
    <property type="match status" value="1"/>
</dbReference>
<dbReference type="PROSITE" id="PS50041">
    <property type="entry name" value="C_TYPE_LECTIN_2"/>
    <property type="match status" value="1"/>
</dbReference>
<dbReference type="Gene3D" id="3.10.100.10">
    <property type="entry name" value="Mannose-Binding Protein A, subunit A"/>
    <property type="match status" value="1"/>
</dbReference>
<dbReference type="EMBL" id="KK853186">
    <property type="protein sequence ID" value="KDR10083.1"/>
    <property type="molecule type" value="Genomic_DNA"/>
</dbReference>
<dbReference type="CDD" id="cd00037">
    <property type="entry name" value="CLECT"/>
    <property type="match status" value="1"/>
</dbReference>
<evidence type="ECO:0000313" key="4">
    <source>
        <dbReference type="Proteomes" id="UP000027135"/>
    </source>
</evidence>
<keyword evidence="4" id="KW-1185">Reference proteome</keyword>
<accession>A0A067QNU4</accession>
<dbReference type="InterPro" id="IPR016186">
    <property type="entry name" value="C-type_lectin-like/link_sf"/>
</dbReference>
<dbReference type="PANTHER" id="PTHR22803">
    <property type="entry name" value="MANNOSE, PHOSPHOLIPASE, LECTIN RECEPTOR RELATED"/>
    <property type="match status" value="1"/>
</dbReference>
<evidence type="ECO:0000259" key="2">
    <source>
        <dbReference type="PROSITE" id="PS50041"/>
    </source>
</evidence>
<dbReference type="AlphaFoldDB" id="A0A067QNU4"/>
<gene>
    <name evidence="3" type="ORF">L798_15320</name>
</gene>
<proteinExistence type="predicted"/>
<dbReference type="SUPFAM" id="SSF56436">
    <property type="entry name" value="C-type lectin-like"/>
    <property type="match status" value="1"/>
</dbReference>
<name>A0A067QNU4_ZOONE</name>
<dbReference type="InterPro" id="IPR001304">
    <property type="entry name" value="C-type_lectin-like"/>
</dbReference>
<organism evidence="3 4">
    <name type="scientific">Zootermopsis nevadensis</name>
    <name type="common">Dampwood termite</name>
    <dbReference type="NCBI Taxonomy" id="136037"/>
    <lineage>
        <taxon>Eukaryota</taxon>
        <taxon>Metazoa</taxon>
        <taxon>Ecdysozoa</taxon>
        <taxon>Arthropoda</taxon>
        <taxon>Hexapoda</taxon>
        <taxon>Insecta</taxon>
        <taxon>Pterygota</taxon>
        <taxon>Neoptera</taxon>
        <taxon>Polyneoptera</taxon>
        <taxon>Dictyoptera</taxon>
        <taxon>Blattodea</taxon>
        <taxon>Blattoidea</taxon>
        <taxon>Termitoidae</taxon>
        <taxon>Termopsidae</taxon>
        <taxon>Zootermopsis</taxon>
    </lineage>
</organism>
<reference evidence="3 4" key="1">
    <citation type="journal article" date="2014" name="Nat. Commun.">
        <title>Molecular traces of alternative social organization in a termite genome.</title>
        <authorList>
            <person name="Terrapon N."/>
            <person name="Li C."/>
            <person name="Robertson H.M."/>
            <person name="Ji L."/>
            <person name="Meng X."/>
            <person name="Booth W."/>
            <person name="Chen Z."/>
            <person name="Childers C.P."/>
            <person name="Glastad K.M."/>
            <person name="Gokhale K."/>
            <person name="Gowin J."/>
            <person name="Gronenberg W."/>
            <person name="Hermansen R.A."/>
            <person name="Hu H."/>
            <person name="Hunt B.G."/>
            <person name="Huylmans A.K."/>
            <person name="Khalil S.M."/>
            <person name="Mitchell R.D."/>
            <person name="Munoz-Torres M.C."/>
            <person name="Mustard J.A."/>
            <person name="Pan H."/>
            <person name="Reese J.T."/>
            <person name="Scharf M.E."/>
            <person name="Sun F."/>
            <person name="Vogel H."/>
            <person name="Xiao J."/>
            <person name="Yang W."/>
            <person name="Yang Z."/>
            <person name="Yang Z."/>
            <person name="Zhou J."/>
            <person name="Zhu J."/>
            <person name="Brent C.S."/>
            <person name="Elsik C.G."/>
            <person name="Goodisman M.A."/>
            <person name="Liberles D.A."/>
            <person name="Roe R.M."/>
            <person name="Vargo E.L."/>
            <person name="Vilcinskas A."/>
            <person name="Wang J."/>
            <person name="Bornberg-Bauer E."/>
            <person name="Korb J."/>
            <person name="Zhang G."/>
            <person name="Liebig J."/>
        </authorList>
    </citation>
    <scope>NUCLEOTIDE SEQUENCE [LARGE SCALE GENOMIC DNA]</scope>
    <source>
        <tissue evidence="3">Whole organism</tissue>
    </source>
</reference>
<evidence type="ECO:0000313" key="3">
    <source>
        <dbReference type="EMBL" id="KDR10083.1"/>
    </source>
</evidence>
<protein>
    <submittedName>
        <fullName evidence="3">Hemolymph lipopolysaccharide-binding protein</fullName>
    </submittedName>
</protein>
<dbReference type="FunCoup" id="A0A067QNU4">
    <property type="interactions" value="48"/>
</dbReference>
<dbReference type="OrthoDB" id="7357196at2759"/>
<dbReference type="InParanoid" id="A0A067QNU4"/>
<evidence type="ECO:0000256" key="1">
    <source>
        <dbReference type="SAM" id="SignalP"/>
    </source>
</evidence>